<dbReference type="InterPro" id="IPR043131">
    <property type="entry name" value="BCAT-like_N"/>
</dbReference>
<gene>
    <name evidence="11" type="primary">pabC</name>
    <name evidence="11" type="ORF">E2F43_11130</name>
</gene>
<dbReference type="Gene3D" id="3.20.10.10">
    <property type="entry name" value="D-amino Acid Aminotransferase, subunit A, domain 2"/>
    <property type="match status" value="1"/>
</dbReference>
<keyword evidence="6 11" id="KW-0456">Lyase</keyword>
<evidence type="ECO:0000256" key="10">
    <source>
        <dbReference type="NCBIfam" id="TIGR03461"/>
    </source>
</evidence>
<dbReference type="Gene3D" id="3.30.470.10">
    <property type="match status" value="1"/>
</dbReference>
<evidence type="ECO:0000313" key="12">
    <source>
        <dbReference type="Proteomes" id="UP000295554"/>
    </source>
</evidence>
<dbReference type="EC" id="4.1.3.38" evidence="8 10"/>
<dbReference type="PANTHER" id="PTHR42743">
    <property type="entry name" value="AMINO-ACID AMINOTRANSFERASE"/>
    <property type="match status" value="1"/>
</dbReference>
<dbReference type="GO" id="GO:0005829">
    <property type="term" value="C:cytosol"/>
    <property type="evidence" value="ECO:0007669"/>
    <property type="project" value="TreeGrafter"/>
</dbReference>
<proteinExistence type="inferred from homology"/>
<dbReference type="InterPro" id="IPR050571">
    <property type="entry name" value="Class-IV_PLP-Dep_Aminotrnsfr"/>
</dbReference>
<dbReference type="InterPro" id="IPR017824">
    <property type="entry name" value="Aminodeoxychorismate_lyase_IV"/>
</dbReference>
<dbReference type="AlphaFoldDB" id="A0A4R5LSX7"/>
<comment type="cofactor">
    <cofactor evidence="1">
        <name>pyridoxal 5'-phosphate</name>
        <dbReference type="ChEBI" id="CHEBI:597326"/>
    </cofactor>
</comment>
<evidence type="ECO:0000256" key="6">
    <source>
        <dbReference type="ARBA" id="ARBA00023239"/>
    </source>
</evidence>
<evidence type="ECO:0000256" key="7">
    <source>
        <dbReference type="ARBA" id="ARBA00035633"/>
    </source>
</evidence>
<dbReference type="PANTHER" id="PTHR42743:SF2">
    <property type="entry name" value="AMINODEOXYCHORISMATE LYASE"/>
    <property type="match status" value="1"/>
</dbReference>
<comment type="similarity">
    <text evidence="2">Belongs to the class-IV pyridoxal-phosphate-dependent aminotransferase family.</text>
</comment>
<dbReference type="NCBIfam" id="TIGR03461">
    <property type="entry name" value="pabC_Proteo"/>
    <property type="match status" value="1"/>
</dbReference>
<dbReference type="InterPro" id="IPR036038">
    <property type="entry name" value="Aminotransferase-like"/>
</dbReference>
<evidence type="ECO:0000256" key="2">
    <source>
        <dbReference type="ARBA" id="ARBA00009320"/>
    </source>
</evidence>
<sequence length="283" mass="30534">MTGSAVSATALIWVDGERASALPLPDRGLDFGDGLFETLLLRAGVPQFQHLHLDRLAAGLQRLAFPDCLDRVRNCLQQAAGELQDYPWSALRLTVTRGSAPRGYAAPADARPRVVITAAPLHQDRCQPGAPVALDWAQLHWSSQPLLAGIKHLNRLEQVLVANQLADLPADELVVLDAQGHVCSVSAGNLFMLERGQLLTPALETCGIAGTRRRLVLEQLAPAISIPVAETHISPAQLTAADEVFVCNSIRGLQPVTSLGPRQWHDHSVCRALHEEYVGAMSC</sequence>
<comment type="caution">
    <text evidence="11">The sequence shown here is derived from an EMBL/GenBank/DDBJ whole genome shotgun (WGS) entry which is preliminary data.</text>
</comment>
<evidence type="ECO:0000256" key="3">
    <source>
        <dbReference type="ARBA" id="ARBA00011738"/>
    </source>
</evidence>
<dbReference type="OrthoDB" id="9805628at2"/>
<name>A0A4R5LSX7_9GAMM</name>
<dbReference type="InterPro" id="IPR001544">
    <property type="entry name" value="Aminotrans_IV"/>
</dbReference>
<evidence type="ECO:0000256" key="4">
    <source>
        <dbReference type="ARBA" id="ARBA00022898"/>
    </source>
</evidence>
<organism evidence="11 12">
    <name type="scientific">Seongchinamella unica</name>
    <dbReference type="NCBI Taxonomy" id="2547392"/>
    <lineage>
        <taxon>Bacteria</taxon>
        <taxon>Pseudomonadati</taxon>
        <taxon>Pseudomonadota</taxon>
        <taxon>Gammaproteobacteria</taxon>
        <taxon>Cellvibrionales</taxon>
        <taxon>Halieaceae</taxon>
        <taxon>Seongchinamella</taxon>
    </lineage>
</organism>
<dbReference type="GO" id="GO:0030170">
    <property type="term" value="F:pyridoxal phosphate binding"/>
    <property type="evidence" value="ECO:0007669"/>
    <property type="project" value="InterPro"/>
</dbReference>
<evidence type="ECO:0000256" key="8">
    <source>
        <dbReference type="ARBA" id="ARBA00035676"/>
    </source>
</evidence>
<accession>A0A4R5LSX7</accession>
<evidence type="ECO:0000256" key="9">
    <source>
        <dbReference type="ARBA" id="ARBA00049529"/>
    </source>
</evidence>
<comment type="subunit">
    <text evidence="3">Homodimer.</text>
</comment>
<keyword evidence="12" id="KW-1185">Reference proteome</keyword>
<dbReference type="EMBL" id="SMSE01000002">
    <property type="protein sequence ID" value="TDG14033.1"/>
    <property type="molecule type" value="Genomic_DNA"/>
</dbReference>
<keyword evidence="5" id="KW-0289">Folate biosynthesis</keyword>
<dbReference type="SUPFAM" id="SSF56752">
    <property type="entry name" value="D-aminoacid aminotransferase-like PLP-dependent enzymes"/>
    <property type="match status" value="1"/>
</dbReference>
<dbReference type="Pfam" id="PF01063">
    <property type="entry name" value="Aminotran_4"/>
    <property type="match status" value="1"/>
</dbReference>
<comment type="pathway">
    <text evidence="7">Cofactor biosynthesis; tetrahydrofolate biosynthesis; 4-aminobenzoate from chorismate: step 2/2.</text>
</comment>
<reference evidence="11 12" key="1">
    <citation type="submission" date="2019-03" db="EMBL/GenBank/DDBJ databases">
        <title>Seongchinamella monodicae gen. nov., sp. nov., a novel member of the Gammaproteobacteria isolated from a tidal mudflat of beach.</title>
        <authorList>
            <person name="Yang H.G."/>
            <person name="Kang J.W."/>
            <person name="Lee S.D."/>
        </authorList>
    </citation>
    <scope>NUCLEOTIDE SEQUENCE [LARGE SCALE GENOMIC DNA]</scope>
    <source>
        <strain evidence="11 12">GH4-78</strain>
    </source>
</reference>
<dbReference type="GO" id="GO:0046656">
    <property type="term" value="P:folic acid biosynthetic process"/>
    <property type="evidence" value="ECO:0007669"/>
    <property type="project" value="UniProtKB-KW"/>
</dbReference>
<dbReference type="InterPro" id="IPR043132">
    <property type="entry name" value="BCAT-like_C"/>
</dbReference>
<evidence type="ECO:0000256" key="5">
    <source>
        <dbReference type="ARBA" id="ARBA00022909"/>
    </source>
</evidence>
<evidence type="ECO:0000256" key="1">
    <source>
        <dbReference type="ARBA" id="ARBA00001933"/>
    </source>
</evidence>
<evidence type="ECO:0000313" key="11">
    <source>
        <dbReference type="EMBL" id="TDG14033.1"/>
    </source>
</evidence>
<dbReference type="GO" id="GO:0008696">
    <property type="term" value="F:4-amino-4-deoxychorismate lyase activity"/>
    <property type="evidence" value="ECO:0007669"/>
    <property type="project" value="UniProtKB-UniRule"/>
</dbReference>
<keyword evidence="4" id="KW-0663">Pyridoxal phosphate</keyword>
<dbReference type="Proteomes" id="UP000295554">
    <property type="component" value="Unassembled WGS sequence"/>
</dbReference>
<protein>
    <recommendedName>
        <fullName evidence="8 10">Aminodeoxychorismate lyase</fullName>
        <ecNumber evidence="8 10">4.1.3.38</ecNumber>
    </recommendedName>
</protein>
<comment type="catalytic activity">
    <reaction evidence="9">
        <text>4-amino-4-deoxychorismate = 4-aminobenzoate + pyruvate + H(+)</text>
        <dbReference type="Rhea" id="RHEA:16201"/>
        <dbReference type="ChEBI" id="CHEBI:15361"/>
        <dbReference type="ChEBI" id="CHEBI:15378"/>
        <dbReference type="ChEBI" id="CHEBI:17836"/>
        <dbReference type="ChEBI" id="CHEBI:58406"/>
        <dbReference type="EC" id="4.1.3.38"/>
    </reaction>
</comment>
<dbReference type="GO" id="GO:0008153">
    <property type="term" value="P:4-aminobenzoate biosynthetic process"/>
    <property type="evidence" value="ECO:0007669"/>
    <property type="project" value="UniProtKB-UniRule"/>
</dbReference>